<evidence type="ECO:0000256" key="3">
    <source>
        <dbReference type="PROSITE-ProRule" id="PRU00221"/>
    </source>
</evidence>
<evidence type="ECO:0000256" key="1">
    <source>
        <dbReference type="ARBA" id="ARBA00022574"/>
    </source>
</evidence>
<dbReference type="SUPFAM" id="SSF50978">
    <property type="entry name" value="WD40 repeat-like"/>
    <property type="match status" value="2"/>
</dbReference>
<sequence length="1435" mass="163301">MRYANPFIKIFTIFLSIIFFFEQPLFSSLPLDSVTPYKKHSSCLATQSGFKPLFDDKESPANTIAATKNQKNSFFETTEFLFLWQILARAMKNNMDEEKVKQLLNELIIKRTENNPSLSLLNFHELTIEEAPYITENKKEYLFVIPLNNSPMELVFSINPLFAPKQAKKIQYENENFLYIWERKSTVSAITNQGTIRTLSTSAIGNGTPLKDLIKGTLPPRADISRETNTLFIQELKRAISQILTLEKNQPLQYPNNEFIIQNKRVIQHLTEIFNSPAPGNYFYFFHAIVNGPEDYLLGFRQGKILGLSVELLEKFIINSSRFFLEQYIYHECADEQYTISADGYIYRTSHQLFYMGVQTVFWGREASRLFKMILRDFINTKQPNIPPIKSIIKKTLEKLNAALLDISPDPDTLKIIELKSKSIITASAVYKDLLVTSGTDKKLTLWRADSEKGFIPTTSFDVNFTINNLAINKNIIAATGKNHEIMIWDISDNLAPIQYSSLTHKDNITSIALSQNYLISTDETGIIKIWDIKNRYLLSTTRCHKGRIYSSTLKGNYLFTSGEDSLIKIWDISFPYSLKLINIFVNNQKQNTANVVVKLDIEQNTLATLDIAGTVTLWNIQNPIEPQFIKVLPIKAVNAIRVCLTKNLLIYGTSAGIIELWDIADPANPKFIQNHTAHDDAITCLGVSNDFLISSSFDQTIKIISLEPFLSKEFSNNNFSLLWSIQHAARSYENKNNTFIHSLQLANEYIIHGLGHNNICIINSRDFKNLKFLKKNPLSSRKKTFPLISASDQFLAIEDSQFNQILLFNNLEPSIGPTLPSQSISAMQLSRGLLISGHRNGEIQIFETPSLKRLSVLTKRSHGHTTEITKIIINKNILITADILDTINVWDITNPSSPLFLKTLIPNNNGIISPLEHLVANDNFIVCIDAIKRLTIWDIKNLAAAPADLFINKREKITCTALEENLLFLGYSQGLLLVYNIKNHSIFLSRINDTEISSLAVNNNILAIGDISGTLKIFKIPESVLNNNDDADISAIGNGPSLKKMLQGSLPKRLTLEPREKKILLKKFYEALQIAIDITKNNSTNSENAAVLAKLNSLLDIKQANNFLYFFHAVIKDPENYLLGFRYKEKIGLSVELINYLFDISPVLLAQYIYHECLPEKYTLFTSVEINRSSHKINYENQSAIFGAIEQEHLGKTLRNFIMQNLDSFAGLKRRISVIKKNASFNIKLLFKENQKQNNRSIILYSDDILKNAVLLDFPATLNLLKKQNALGEGNILLFTKDKKLEDQTKLLADYIQYTLGGQIKILIVKQWDTASNFMNISNPAIEAKKLIKLSKKEGARDVIAIIRGNGINWIETFKDYKMNVPIVIMNDNTRGAFSFSDALNKALERRLGIDYITNTGFAKWIICLEPVEKLTEKMYEEYLFYREKLLNMA</sequence>
<dbReference type="SMART" id="SM00320">
    <property type="entry name" value="WD40"/>
    <property type="match status" value="9"/>
</dbReference>
<keyword evidence="5" id="KW-1185">Reference proteome</keyword>
<dbReference type="PROSITE" id="PS50082">
    <property type="entry name" value="WD_REPEATS_2"/>
    <property type="match status" value="2"/>
</dbReference>
<dbReference type="PANTHER" id="PTHR22847">
    <property type="entry name" value="WD40 REPEAT PROTEIN"/>
    <property type="match status" value="1"/>
</dbReference>
<evidence type="ECO:0000313" key="4">
    <source>
        <dbReference type="EMBL" id="KJJ84307.1"/>
    </source>
</evidence>
<dbReference type="InterPro" id="IPR015943">
    <property type="entry name" value="WD40/YVTN_repeat-like_dom_sf"/>
</dbReference>
<organism evidence="4 5">
    <name type="scientific">Candidatus Omnitrophus magneticus</name>
    <dbReference type="NCBI Taxonomy" id="1609969"/>
    <lineage>
        <taxon>Bacteria</taxon>
        <taxon>Pseudomonadati</taxon>
        <taxon>Candidatus Omnitrophota</taxon>
        <taxon>Candidatus Omnitrophus</taxon>
    </lineage>
</organism>
<proteinExistence type="predicted"/>
<keyword evidence="1 3" id="KW-0853">WD repeat</keyword>
<dbReference type="InterPro" id="IPR001680">
    <property type="entry name" value="WD40_rpt"/>
</dbReference>
<dbReference type="EMBL" id="JYNY01000372">
    <property type="protein sequence ID" value="KJJ84307.1"/>
    <property type="molecule type" value="Genomic_DNA"/>
</dbReference>
<protein>
    <submittedName>
        <fullName evidence="4">Uncharacterized protein</fullName>
    </submittedName>
</protein>
<dbReference type="Proteomes" id="UP000033428">
    <property type="component" value="Unassembled WGS sequence"/>
</dbReference>
<dbReference type="PANTHER" id="PTHR22847:SF637">
    <property type="entry name" value="WD REPEAT DOMAIN 5B"/>
    <property type="match status" value="1"/>
</dbReference>
<name>A0A0F0CM44_9BACT</name>
<dbReference type="Gene3D" id="2.130.10.10">
    <property type="entry name" value="YVTN repeat-like/Quinoprotein amine dehydrogenase"/>
    <property type="match status" value="2"/>
</dbReference>
<accession>A0A0F0CM44</accession>
<comment type="caution">
    <text evidence="4">The sequence shown here is derived from an EMBL/GenBank/DDBJ whole genome shotgun (WGS) entry which is preliminary data.</text>
</comment>
<evidence type="ECO:0000313" key="5">
    <source>
        <dbReference type="Proteomes" id="UP000033428"/>
    </source>
</evidence>
<dbReference type="InterPro" id="IPR036322">
    <property type="entry name" value="WD40_repeat_dom_sf"/>
</dbReference>
<dbReference type="Pfam" id="PF00400">
    <property type="entry name" value="WD40"/>
    <property type="match status" value="2"/>
</dbReference>
<evidence type="ECO:0000256" key="2">
    <source>
        <dbReference type="ARBA" id="ARBA00022737"/>
    </source>
</evidence>
<dbReference type="PROSITE" id="PS00678">
    <property type="entry name" value="WD_REPEATS_1"/>
    <property type="match status" value="1"/>
</dbReference>
<dbReference type="InterPro" id="IPR019775">
    <property type="entry name" value="WD40_repeat_CS"/>
</dbReference>
<feature type="repeat" description="WD" evidence="3">
    <location>
        <begin position="502"/>
        <end position="541"/>
    </location>
</feature>
<feature type="repeat" description="WD" evidence="3">
    <location>
        <begin position="556"/>
        <end position="574"/>
    </location>
</feature>
<keyword evidence="2" id="KW-0677">Repeat</keyword>
<gene>
    <name evidence="4" type="ORF">OMAG_001770</name>
</gene>
<reference evidence="4 5" key="1">
    <citation type="submission" date="2015-02" db="EMBL/GenBank/DDBJ databases">
        <title>Single-cell genomics of uncultivated deep-branching MTB reveals a conserved set of magnetosome genes.</title>
        <authorList>
            <person name="Kolinko S."/>
            <person name="Richter M."/>
            <person name="Glockner F.O."/>
            <person name="Brachmann A."/>
            <person name="Schuler D."/>
        </authorList>
    </citation>
    <scope>NUCLEOTIDE SEQUENCE [LARGE SCALE GENOMIC DNA]</scope>
    <source>
        <strain evidence="4">SKK-01</strain>
    </source>
</reference>